<dbReference type="AlphaFoldDB" id="A0AAE3RD55"/>
<evidence type="ECO:0000313" key="3">
    <source>
        <dbReference type="EMBL" id="MDJ1505732.1"/>
    </source>
</evidence>
<name>A0AAE3RD55_9BACT</name>
<evidence type="ECO:0000313" key="4">
    <source>
        <dbReference type="Proteomes" id="UP001232063"/>
    </source>
</evidence>
<feature type="compositionally biased region" description="Polar residues" evidence="1">
    <location>
        <begin position="77"/>
        <end position="86"/>
    </location>
</feature>
<keyword evidence="4" id="KW-1185">Reference proteome</keyword>
<dbReference type="GO" id="GO:0015074">
    <property type="term" value="P:DNA integration"/>
    <property type="evidence" value="ECO:0007669"/>
    <property type="project" value="InterPro"/>
</dbReference>
<organism evidence="3 4">
    <name type="scientific">Xanthocytophaga agilis</name>
    <dbReference type="NCBI Taxonomy" id="3048010"/>
    <lineage>
        <taxon>Bacteria</taxon>
        <taxon>Pseudomonadati</taxon>
        <taxon>Bacteroidota</taxon>
        <taxon>Cytophagia</taxon>
        <taxon>Cytophagales</taxon>
        <taxon>Rhodocytophagaceae</taxon>
        <taxon>Xanthocytophaga</taxon>
    </lineage>
</organism>
<feature type="domain" description="Integrase catalytic" evidence="2">
    <location>
        <begin position="25"/>
        <end position="46"/>
    </location>
</feature>
<sequence>MYSAAYHKFSSLSQVRILTQDICLSAVEEWMQDYNHLRPHEALDNLSAVQFKQRQIEQRAMNRGKKRQKIARRKTTPEISHSSQPW</sequence>
<proteinExistence type="predicted"/>
<reference evidence="3" key="1">
    <citation type="submission" date="2023-05" db="EMBL/GenBank/DDBJ databases">
        <authorList>
            <person name="Zhang X."/>
        </authorList>
    </citation>
    <scope>NUCLEOTIDE SEQUENCE</scope>
    <source>
        <strain evidence="3">BD1B2-1</strain>
    </source>
</reference>
<feature type="region of interest" description="Disordered" evidence="1">
    <location>
        <begin position="59"/>
        <end position="86"/>
    </location>
</feature>
<evidence type="ECO:0000259" key="2">
    <source>
        <dbReference type="Pfam" id="PF13683"/>
    </source>
</evidence>
<dbReference type="InterPro" id="IPR001584">
    <property type="entry name" value="Integrase_cat-core"/>
</dbReference>
<comment type="caution">
    <text evidence="3">The sequence shown here is derived from an EMBL/GenBank/DDBJ whole genome shotgun (WGS) entry which is preliminary data.</text>
</comment>
<gene>
    <name evidence="3" type="ORF">QNI22_34065</name>
</gene>
<dbReference type="EMBL" id="JASJOU010000018">
    <property type="protein sequence ID" value="MDJ1505732.1"/>
    <property type="molecule type" value="Genomic_DNA"/>
</dbReference>
<dbReference type="Pfam" id="PF13683">
    <property type="entry name" value="rve_3"/>
    <property type="match status" value="1"/>
</dbReference>
<dbReference type="Proteomes" id="UP001232063">
    <property type="component" value="Unassembled WGS sequence"/>
</dbReference>
<evidence type="ECO:0000256" key="1">
    <source>
        <dbReference type="SAM" id="MobiDB-lite"/>
    </source>
</evidence>
<feature type="compositionally biased region" description="Basic residues" evidence="1">
    <location>
        <begin position="62"/>
        <end position="74"/>
    </location>
</feature>
<accession>A0AAE3RD55</accession>
<protein>
    <submittedName>
        <fullName evidence="3">Integrase core domain-containing protein</fullName>
    </submittedName>
</protein>